<dbReference type="PANTHER" id="PTHR47219:SF9">
    <property type="entry name" value="GTPASE ACTIVATING PROTEIN AND CENTROSOME-ASSOCIATED, ISOFORM B"/>
    <property type="match status" value="1"/>
</dbReference>
<dbReference type="InterPro" id="IPR000195">
    <property type="entry name" value="Rab-GAP-TBC_dom"/>
</dbReference>
<dbReference type="Pfam" id="PF00566">
    <property type="entry name" value="RabGAP-TBC"/>
    <property type="match status" value="1"/>
</dbReference>
<dbReference type="GO" id="GO:0031267">
    <property type="term" value="F:small GTPase binding"/>
    <property type="evidence" value="ECO:0007669"/>
    <property type="project" value="TreeGrafter"/>
</dbReference>
<gene>
    <name evidence="3" type="ORF">ECRASSUSDP1_LOCUS25952</name>
</gene>
<comment type="caution">
    <text evidence="3">The sequence shown here is derived from an EMBL/GenBank/DDBJ whole genome shotgun (WGS) entry which is preliminary data.</text>
</comment>
<dbReference type="EMBL" id="CAMPGE010026758">
    <property type="protein sequence ID" value="CAI2384426.1"/>
    <property type="molecule type" value="Genomic_DNA"/>
</dbReference>
<organism evidence="3 4">
    <name type="scientific">Euplotes crassus</name>
    <dbReference type="NCBI Taxonomy" id="5936"/>
    <lineage>
        <taxon>Eukaryota</taxon>
        <taxon>Sar</taxon>
        <taxon>Alveolata</taxon>
        <taxon>Ciliophora</taxon>
        <taxon>Intramacronucleata</taxon>
        <taxon>Spirotrichea</taxon>
        <taxon>Hypotrichia</taxon>
        <taxon>Euplotida</taxon>
        <taxon>Euplotidae</taxon>
        <taxon>Moneuplotes</taxon>
    </lineage>
</organism>
<feature type="domain" description="Rab-GAP TBC" evidence="2">
    <location>
        <begin position="629"/>
        <end position="796"/>
    </location>
</feature>
<accession>A0AAD2D9C6</accession>
<dbReference type="GO" id="GO:0005096">
    <property type="term" value="F:GTPase activator activity"/>
    <property type="evidence" value="ECO:0007669"/>
    <property type="project" value="TreeGrafter"/>
</dbReference>
<evidence type="ECO:0000313" key="3">
    <source>
        <dbReference type="EMBL" id="CAI2384426.1"/>
    </source>
</evidence>
<proteinExistence type="predicted"/>
<sequence>MNTLKVTKDTSEKRIPPNRSIKRLSVNKVYSIKVKGSHIPSTKRVHTESHHVLNEASLLGSQAQTSSRRSDLHEVNSIDTNKFCKISTKRKEASFKHFLSNTTKNRARFKHKLRAAYTTNFGSMKDKKAVIQRNRNPIKSLNLKSRNKKESISENQGNQLSVGRYRSRGYGVRTSMLENENCNISPVANHSLIKKRYKNSFSKENSSLCSLYKKAQDKVEDNTSNPGTLDDTKKKLTLRELHPMMMSNKDISDANSRNSRKIKYSKLPIQSSRRESTSRRSSKSESKFLLLQPSSIKQSRIMKHKTLNELKNKSVEKTVSDIKTGSVLQKWLTKGRSTTPSSPVIGENLLKKARKATLIPNFKASDISCKQTQGCLKTFKKKIKRLNNVHKKFGKNSQLNNCKRLTYDNANSLKTSVLTENIRSSVLNTKATVNLNIQPDVNILHNKEDNMKMHPISEIFDEENKENKENKESNAIYENNYERHRILASYKSSGQFAKFCQNPTNQVEAYKKTIFDDSNIISSYKSNDEANFSIKMSDTDSRRLDNLKDYSTTDKLFSTNVSIDPNSCDEEIKKINFLPKIKGNQCSCMLSSVSTLKCCISMQKWLSICFLGEEDQSFNPRDNPEFNKLIEFFYRTKIDEKQCDEDSQLCKDLNRTFQMMPYFREGSRGYSDARKLLLKFLAHPLSAESGYVQGMNMIASTLLYHGQADVAFCLFVKMFEKHNIIHNYEPGMPGITDHCLILEKMVSQHCRTLYNYFHTQAIPVQMYTIELICGLFGGKIPIEKYKLFYDNFIPKGWPFFYALVVQFLEEIQFNIMEEEELTPQAANAHNAPNLKWDQLISKAIDFEYSHKYFN</sequence>
<dbReference type="Gene3D" id="1.10.472.80">
    <property type="entry name" value="Ypt/Rab-GAP domain of gyp1p, domain 3"/>
    <property type="match status" value="1"/>
</dbReference>
<dbReference type="AlphaFoldDB" id="A0AAD2D9C6"/>
<evidence type="ECO:0000313" key="4">
    <source>
        <dbReference type="Proteomes" id="UP001295684"/>
    </source>
</evidence>
<dbReference type="Gene3D" id="1.10.8.270">
    <property type="entry name" value="putative rabgap domain of human tbc1 domain family member 14 like domains"/>
    <property type="match status" value="1"/>
</dbReference>
<feature type="region of interest" description="Disordered" evidence="1">
    <location>
        <begin position="240"/>
        <end position="289"/>
    </location>
</feature>
<dbReference type="InterPro" id="IPR035969">
    <property type="entry name" value="Rab-GAP_TBC_sf"/>
</dbReference>
<keyword evidence="4" id="KW-1185">Reference proteome</keyword>
<dbReference type="SUPFAM" id="SSF47923">
    <property type="entry name" value="Ypt/Rab-GAP domain of gyp1p"/>
    <property type="match status" value="2"/>
</dbReference>
<dbReference type="PANTHER" id="PTHR47219">
    <property type="entry name" value="RAB GTPASE-ACTIVATING PROTEIN 1-LIKE"/>
    <property type="match status" value="1"/>
</dbReference>
<dbReference type="Proteomes" id="UP001295684">
    <property type="component" value="Unassembled WGS sequence"/>
</dbReference>
<reference evidence="3" key="1">
    <citation type="submission" date="2023-07" db="EMBL/GenBank/DDBJ databases">
        <authorList>
            <consortium name="AG Swart"/>
            <person name="Singh M."/>
            <person name="Singh A."/>
            <person name="Seah K."/>
            <person name="Emmerich C."/>
        </authorList>
    </citation>
    <scope>NUCLEOTIDE SEQUENCE</scope>
    <source>
        <strain evidence="3">DP1</strain>
    </source>
</reference>
<evidence type="ECO:0000259" key="2">
    <source>
        <dbReference type="PROSITE" id="PS50086"/>
    </source>
</evidence>
<name>A0AAD2D9C6_EUPCR</name>
<evidence type="ECO:0000256" key="1">
    <source>
        <dbReference type="SAM" id="MobiDB-lite"/>
    </source>
</evidence>
<protein>
    <recommendedName>
        <fullName evidence="2">Rab-GAP TBC domain-containing protein</fullName>
    </recommendedName>
</protein>
<feature type="compositionally biased region" description="Basic and acidic residues" evidence="1">
    <location>
        <begin position="272"/>
        <end position="286"/>
    </location>
</feature>
<dbReference type="PROSITE" id="PS50086">
    <property type="entry name" value="TBC_RABGAP"/>
    <property type="match status" value="1"/>
</dbReference>
<dbReference type="SMART" id="SM00164">
    <property type="entry name" value="TBC"/>
    <property type="match status" value="1"/>
</dbReference>
<dbReference type="InterPro" id="IPR050302">
    <property type="entry name" value="Rab_GAP_TBC_domain"/>
</dbReference>